<proteinExistence type="predicted"/>
<feature type="transmembrane region" description="Helical" evidence="1">
    <location>
        <begin position="127"/>
        <end position="149"/>
    </location>
</feature>
<feature type="transmembrane region" description="Helical" evidence="1">
    <location>
        <begin position="16"/>
        <end position="35"/>
    </location>
</feature>
<feature type="transmembrane region" description="Helical" evidence="1">
    <location>
        <begin position="96"/>
        <end position="120"/>
    </location>
</feature>
<dbReference type="OrthoDB" id="9815400at2"/>
<feature type="transmembrane region" description="Helical" evidence="1">
    <location>
        <begin position="41"/>
        <end position="63"/>
    </location>
</feature>
<name>A0A1U7J6M8_9CYAN</name>
<comment type="caution">
    <text evidence="2">The sequence shown here is derived from an EMBL/GenBank/DDBJ whole genome shotgun (WGS) entry which is preliminary data.</text>
</comment>
<dbReference type="InterPro" id="IPR005325">
    <property type="entry name" value="DUF308_memb"/>
</dbReference>
<evidence type="ECO:0000313" key="3">
    <source>
        <dbReference type="Proteomes" id="UP000185557"/>
    </source>
</evidence>
<dbReference type="PANTHER" id="PTHR34989:SF1">
    <property type="entry name" value="PROTEIN HDED"/>
    <property type="match status" value="1"/>
</dbReference>
<dbReference type="STRING" id="549789.NIES30_08590"/>
<dbReference type="AlphaFoldDB" id="A0A1U7J6M8"/>
<dbReference type="RefSeq" id="WP_073608013.1">
    <property type="nucleotide sequence ID" value="NZ_MRCG01000005.1"/>
</dbReference>
<reference evidence="2 3" key="1">
    <citation type="submission" date="2016-11" db="EMBL/GenBank/DDBJ databases">
        <title>Draft Genome Sequences of Nine Cyanobacterial Strains from Diverse Habitats.</title>
        <authorList>
            <person name="Zhu T."/>
            <person name="Hou S."/>
            <person name="Lu X."/>
            <person name="Hess W.R."/>
        </authorList>
    </citation>
    <scope>NUCLEOTIDE SEQUENCE [LARGE SCALE GENOMIC DNA]</scope>
    <source>
        <strain evidence="2 3">NIES-30</strain>
    </source>
</reference>
<feature type="transmembrane region" description="Helical" evidence="1">
    <location>
        <begin position="70"/>
        <end position="90"/>
    </location>
</feature>
<dbReference type="Pfam" id="PF03729">
    <property type="entry name" value="DUF308"/>
    <property type="match status" value="2"/>
</dbReference>
<evidence type="ECO:0008006" key="4">
    <source>
        <dbReference type="Google" id="ProtNLM"/>
    </source>
</evidence>
<feature type="transmembrane region" description="Helical" evidence="1">
    <location>
        <begin position="155"/>
        <end position="179"/>
    </location>
</feature>
<organism evidence="2 3">
    <name type="scientific">Phormidium tenue NIES-30</name>
    <dbReference type="NCBI Taxonomy" id="549789"/>
    <lineage>
        <taxon>Bacteria</taxon>
        <taxon>Bacillati</taxon>
        <taxon>Cyanobacteriota</taxon>
        <taxon>Cyanophyceae</taxon>
        <taxon>Oscillatoriophycideae</taxon>
        <taxon>Oscillatoriales</taxon>
        <taxon>Oscillatoriaceae</taxon>
        <taxon>Phormidium</taxon>
    </lineage>
</organism>
<dbReference type="Proteomes" id="UP000185557">
    <property type="component" value="Unassembled WGS sequence"/>
</dbReference>
<keyword evidence="1" id="KW-1133">Transmembrane helix</keyword>
<dbReference type="PANTHER" id="PTHR34989">
    <property type="entry name" value="PROTEIN HDED"/>
    <property type="match status" value="1"/>
</dbReference>
<dbReference type="InterPro" id="IPR052712">
    <property type="entry name" value="Acid_resist_chaperone_HdeD"/>
</dbReference>
<evidence type="ECO:0000313" key="2">
    <source>
        <dbReference type="EMBL" id="OKH48602.1"/>
    </source>
</evidence>
<protein>
    <recommendedName>
        <fullName evidence="4">HdeD protein</fullName>
    </recommendedName>
</protein>
<keyword evidence="1" id="KW-0472">Membrane</keyword>
<evidence type="ECO:0000256" key="1">
    <source>
        <dbReference type="SAM" id="Phobius"/>
    </source>
</evidence>
<gene>
    <name evidence="2" type="ORF">NIES30_08590</name>
</gene>
<keyword evidence="1" id="KW-0812">Transmembrane</keyword>
<keyword evidence="3" id="KW-1185">Reference proteome</keyword>
<dbReference type="EMBL" id="MRCG01000005">
    <property type="protein sequence ID" value="OKH48602.1"/>
    <property type="molecule type" value="Genomic_DNA"/>
</dbReference>
<dbReference type="GO" id="GO:0005886">
    <property type="term" value="C:plasma membrane"/>
    <property type="evidence" value="ECO:0007669"/>
    <property type="project" value="TreeGrafter"/>
</dbReference>
<sequence>MTVEPQPSTGIKTATGWVMALSLGLIVLGIVAILMPAIASAIFTSALGWVAVISGILQVLQAFQARAVRALGLSLGVGLLYIVAGLYILFNLAKATAALTLAFGLLFIAEGFFTIIMAFTYRAGRTLSWFVAINGIVTLILGILVINGWPFSSLWLIGFYVGTSLLFSGASLLGAAMAVRREVA</sequence>
<accession>A0A1U7J6M8</accession>